<accession>A0A1X7NQM3</accession>
<reference evidence="2 3" key="1">
    <citation type="submission" date="2017-04" db="EMBL/GenBank/DDBJ databases">
        <authorList>
            <person name="Afonso C.L."/>
            <person name="Miller P.J."/>
            <person name="Scott M.A."/>
            <person name="Spackman E."/>
            <person name="Goraichik I."/>
            <person name="Dimitrov K.M."/>
            <person name="Suarez D.L."/>
            <person name="Swayne D.E."/>
        </authorList>
    </citation>
    <scope>NUCLEOTIDE SEQUENCE [LARGE SCALE GENOMIC DNA]</scope>
    <source>
        <strain evidence="2 3">B5P</strain>
    </source>
</reference>
<proteinExistence type="predicted"/>
<name>A0A1X7NQM3_9HYPH</name>
<sequence>MPLQNRVDPFGMIHAVAARGIFTGNRGVIHDPATKTLLKRWTTKAWIICECDFRGRRREVMGRNSPSGGAGWTELFFLDEVTALAAGHRPCFYCRRERAVEFARCFAAGQGRDAMAAPEMDAVLHQERRASGRGQDRDEAPPPLTPPRKGEGDPETSMPGDTSGGKSATPRSPSPLRGGVRGGGIALPSLSTLPAGAIVAANGRAYAKSNAAWLEWSFQGWLHASEPGADAVLLTPASTVRALSLGYAPDWHPSAG</sequence>
<protein>
    <submittedName>
        <fullName evidence="2">Uncharacterized protein</fullName>
    </submittedName>
</protein>
<organism evidence="2 3">
    <name type="scientific">Mesorhizobium australicum</name>
    <dbReference type="NCBI Taxonomy" id="536018"/>
    <lineage>
        <taxon>Bacteria</taxon>
        <taxon>Pseudomonadati</taxon>
        <taxon>Pseudomonadota</taxon>
        <taxon>Alphaproteobacteria</taxon>
        <taxon>Hyphomicrobiales</taxon>
        <taxon>Phyllobacteriaceae</taxon>
        <taxon>Mesorhizobium</taxon>
    </lineage>
</organism>
<evidence type="ECO:0000313" key="3">
    <source>
        <dbReference type="Proteomes" id="UP000193083"/>
    </source>
</evidence>
<keyword evidence="3" id="KW-1185">Reference proteome</keyword>
<feature type="compositionally biased region" description="Basic and acidic residues" evidence="1">
    <location>
        <begin position="127"/>
        <end position="140"/>
    </location>
</feature>
<dbReference type="AlphaFoldDB" id="A0A1X7NQM3"/>
<dbReference type="Proteomes" id="UP000193083">
    <property type="component" value="Unassembled WGS sequence"/>
</dbReference>
<evidence type="ECO:0000313" key="2">
    <source>
        <dbReference type="EMBL" id="SMH39795.1"/>
    </source>
</evidence>
<evidence type="ECO:0000256" key="1">
    <source>
        <dbReference type="SAM" id="MobiDB-lite"/>
    </source>
</evidence>
<dbReference type="EMBL" id="FXBL01000004">
    <property type="protein sequence ID" value="SMH39795.1"/>
    <property type="molecule type" value="Genomic_DNA"/>
</dbReference>
<dbReference type="RefSeq" id="WP_244561714.1">
    <property type="nucleotide sequence ID" value="NZ_FXBL01000004.1"/>
</dbReference>
<gene>
    <name evidence="2" type="ORF">SAMN02982922_2217</name>
</gene>
<feature type="region of interest" description="Disordered" evidence="1">
    <location>
        <begin position="127"/>
        <end position="183"/>
    </location>
</feature>